<dbReference type="KEGG" id="madi:A7U43_24775"/>
<dbReference type="RefSeq" id="WP_068000254.1">
    <property type="nucleotide sequence ID" value="NZ_CP015596.1"/>
</dbReference>
<gene>
    <name evidence="16" type="ORF">A7U43_24775</name>
</gene>
<evidence type="ECO:0000256" key="3">
    <source>
        <dbReference type="ARBA" id="ARBA00022475"/>
    </source>
</evidence>
<evidence type="ECO:0000259" key="15">
    <source>
        <dbReference type="Pfam" id="PF00082"/>
    </source>
</evidence>
<evidence type="ECO:0000256" key="13">
    <source>
        <dbReference type="SAM" id="MobiDB-lite"/>
    </source>
</evidence>
<dbReference type="PANTHER" id="PTHR42884:SF14">
    <property type="entry name" value="NEUROENDOCRINE CONVERTASE 1"/>
    <property type="match status" value="1"/>
</dbReference>
<comment type="similarity">
    <text evidence="2 11 12">Belongs to the peptidase S8 family.</text>
</comment>
<evidence type="ECO:0000256" key="7">
    <source>
        <dbReference type="ARBA" id="ARBA00022801"/>
    </source>
</evidence>
<dbReference type="GO" id="GO:0016485">
    <property type="term" value="P:protein processing"/>
    <property type="evidence" value="ECO:0007669"/>
    <property type="project" value="TreeGrafter"/>
</dbReference>
<keyword evidence="4 11" id="KW-0645">Protease</keyword>
<evidence type="ECO:0000256" key="4">
    <source>
        <dbReference type="ARBA" id="ARBA00022670"/>
    </source>
</evidence>
<evidence type="ECO:0000313" key="16">
    <source>
        <dbReference type="EMBL" id="ANE82040.1"/>
    </source>
</evidence>
<keyword evidence="10" id="KW-0472">Membrane</keyword>
<organism evidence="16 17">
    <name type="scientific">Mycobacterium adipatum</name>
    <dbReference type="NCBI Taxonomy" id="1682113"/>
    <lineage>
        <taxon>Bacteria</taxon>
        <taxon>Bacillati</taxon>
        <taxon>Actinomycetota</taxon>
        <taxon>Actinomycetes</taxon>
        <taxon>Mycobacteriales</taxon>
        <taxon>Mycobacteriaceae</taxon>
        <taxon>Mycobacterium</taxon>
    </lineage>
</organism>
<reference evidence="16 17" key="1">
    <citation type="submission" date="2016-05" db="EMBL/GenBank/DDBJ databases">
        <title>Complete genome sequence of a phthalic acid esters degrading Mycobacterium sp. YC-RL4.</title>
        <authorList>
            <person name="Ren L."/>
            <person name="Fan S."/>
            <person name="Ruth N."/>
            <person name="Jia Y."/>
            <person name="Wang J."/>
            <person name="Qiao C."/>
        </authorList>
    </citation>
    <scope>NUCLEOTIDE SEQUENCE [LARGE SCALE GENOMIC DNA]</scope>
    <source>
        <strain evidence="16 17">YC-RL4</strain>
    </source>
</reference>
<dbReference type="STRING" id="1682113.A7U43_24775"/>
<dbReference type="InterPro" id="IPR023827">
    <property type="entry name" value="Peptidase_S8_Asp-AS"/>
</dbReference>
<keyword evidence="3" id="KW-1003">Cell membrane</keyword>
<protein>
    <submittedName>
        <fullName evidence="16">Type VII secretion-associated serine protease mycosin</fullName>
    </submittedName>
</protein>
<dbReference type="OrthoDB" id="9798386at2"/>
<feature type="active site" description="Charge relay system" evidence="11">
    <location>
        <position position="92"/>
    </location>
</feature>
<dbReference type="AlphaFoldDB" id="A0A172USX9"/>
<evidence type="ECO:0000256" key="2">
    <source>
        <dbReference type="ARBA" id="ARBA00011073"/>
    </source>
</evidence>
<keyword evidence="6 14" id="KW-0732">Signal</keyword>
<evidence type="ECO:0000256" key="9">
    <source>
        <dbReference type="ARBA" id="ARBA00022989"/>
    </source>
</evidence>
<evidence type="ECO:0000256" key="6">
    <source>
        <dbReference type="ARBA" id="ARBA00022729"/>
    </source>
</evidence>
<dbReference type="PANTHER" id="PTHR42884">
    <property type="entry name" value="PROPROTEIN CONVERTASE SUBTILISIN/KEXIN-RELATED"/>
    <property type="match status" value="1"/>
</dbReference>
<dbReference type="Gene3D" id="3.40.50.200">
    <property type="entry name" value="Peptidase S8/S53 domain"/>
    <property type="match status" value="1"/>
</dbReference>
<dbReference type="GO" id="GO:0004252">
    <property type="term" value="F:serine-type endopeptidase activity"/>
    <property type="evidence" value="ECO:0007669"/>
    <property type="project" value="UniProtKB-UniRule"/>
</dbReference>
<dbReference type="SUPFAM" id="SSF52743">
    <property type="entry name" value="Subtilisin-like"/>
    <property type="match status" value="1"/>
</dbReference>
<evidence type="ECO:0000256" key="1">
    <source>
        <dbReference type="ARBA" id="ARBA00004162"/>
    </source>
</evidence>
<name>A0A172USX9_9MYCO</name>
<dbReference type="PROSITE" id="PS00138">
    <property type="entry name" value="SUBTILASE_SER"/>
    <property type="match status" value="1"/>
</dbReference>
<evidence type="ECO:0000256" key="10">
    <source>
        <dbReference type="ARBA" id="ARBA00023136"/>
    </source>
</evidence>
<accession>A0A172USX9</accession>
<evidence type="ECO:0000256" key="14">
    <source>
        <dbReference type="SAM" id="SignalP"/>
    </source>
</evidence>
<feature type="domain" description="Peptidase S8/S53" evidence="15">
    <location>
        <begin position="83"/>
        <end position="375"/>
    </location>
</feature>
<feature type="active site" description="Charge relay system" evidence="11">
    <location>
        <position position="328"/>
    </location>
</feature>
<feature type="signal peptide" evidence="14">
    <location>
        <begin position="1"/>
        <end position="23"/>
    </location>
</feature>
<dbReference type="InterPro" id="IPR023828">
    <property type="entry name" value="Peptidase_S8_Ser-AS"/>
</dbReference>
<dbReference type="GO" id="GO:0005886">
    <property type="term" value="C:plasma membrane"/>
    <property type="evidence" value="ECO:0007669"/>
    <property type="project" value="UniProtKB-SubCell"/>
</dbReference>
<dbReference type="InterPro" id="IPR022398">
    <property type="entry name" value="Peptidase_S8_His-AS"/>
</dbReference>
<keyword evidence="8 11" id="KW-0720">Serine protease</keyword>
<evidence type="ECO:0000256" key="11">
    <source>
        <dbReference type="PROSITE-ProRule" id="PRU01240"/>
    </source>
</evidence>
<dbReference type="NCBIfam" id="TIGR03921">
    <property type="entry name" value="T7SS_mycosin"/>
    <property type="match status" value="1"/>
</dbReference>
<feature type="compositionally biased region" description="Gly residues" evidence="13">
    <location>
        <begin position="447"/>
        <end position="458"/>
    </location>
</feature>
<keyword evidence="5" id="KW-0812">Transmembrane</keyword>
<dbReference type="InterPro" id="IPR036852">
    <property type="entry name" value="Peptidase_S8/S53_dom_sf"/>
</dbReference>
<dbReference type="InterPro" id="IPR015500">
    <property type="entry name" value="Peptidase_S8_subtilisin-rel"/>
</dbReference>
<keyword evidence="9" id="KW-1133">Transmembrane helix</keyword>
<dbReference type="PROSITE" id="PS51892">
    <property type="entry name" value="SUBTILASE"/>
    <property type="match status" value="1"/>
</dbReference>
<dbReference type="PRINTS" id="PR00723">
    <property type="entry name" value="SUBTILISIN"/>
</dbReference>
<proteinExistence type="inferred from homology"/>
<evidence type="ECO:0000256" key="5">
    <source>
        <dbReference type="ARBA" id="ARBA00022692"/>
    </source>
</evidence>
<keyword evidence="17" id="KW-1185">Reference proteome</keyword>
<keyword evidence="7 11" id="KW-0378">Hydrolase</keyword>
<feature type="active site" description="Charge relay system" evidence="11">
    <location>
        <position position="123"/>
    </location>
</feature>
<dbReference type="Proteomes" id="UP000077143">
    <property type="component" value="Chromosome"/>
</dbReference>
<dbReference type="Pfam" id="PF00082">
    <property type="entry name" value="Peptidase_S8"/>
    <property type="match status" value="1"/>
</dbReference>
<evidence type="ECO:0000256" key="8">
    <source>
        <dbReference type="ARBA" id="ARBA00022825"/>
    </source>
</evidence>
<evidence type="ECO:0000256" key="12">
    <source>
        <dbReference type="RuleBase" id="RU003355"/>
    </source>
</evidence>
<dbReference type="InterPro" id="IPR000209">
    <property type="entry name" value="Peptidase_S8/S53_dom"/>
</dbReference>
<dbReference type="PROSITE" id="PS00136">
    <property type="entry name" value="SUBTILASE_ASP"/>
    <property type="match status" value="1"/>
</dbReference>
<evidence type="ECO:0000313" key="17">
    <source>
        <dbReference type="Proteomes" id="UP000077143"/>
    </source>
</evidence>
<dbReference type="PROSITE" id="PS00137">
    <property type="entry name" value="SUBTILASE_HIS"/>
    <property type="match status" value="1"/>
</dbReference>
<sequence length="458" mass="44714">MIAGRAVPVLAAVVLGAAPVAAAAPALAIGPPPVDSRMLPPAGPAAPGQATEQIASCVAAPPADAGTQVARPDLGAAWIRSRGAGQTVAVIDTGVARHRLLPRLVPGGDFVADGDGTADCDGHGTIVAGIIGAAPDPGSGFSGIAPDAAVLAIRQSSMKFRVSAAAGGDGVGDVDSLAAAIRTAADQGATVINISSVACLAVTDRLDDRALGAAVAYAVDDRNVVVVAAAGNVGGQGTCPKQNTFPGAAAEPDWDGVEVVASPSWYDDYVLTVGSVDADGAPSAFSLAGPWVDVAAPGESVVSLSTIGEGLVDVMPGAAAAQPISGTSYAAPVVSGVAALIRAAAPQLTARQVMHRIESTAQHPPSGWNPSVGHGVVDVLAAIRGIAGPAEPSPPHPLPPAAVAVPDSGARRFALLGVAACTALAVGSALVPGHRSPRRVDAVPHEGGTGGAEFGAAR</sequence>
<feature type="chain" id="PRO_5008002361" evidence="14">
    <location>
        <begin position="24"/>
        <end position="458"/>
    </location>
</feature>
<dbReference type="EMBL" id="CP015596">
    <property type="protein sequence ID" value="ANE82040.1"/>
    <property type="molecule type" value="Genomic_DNA"/>
</dbReference>
<feature type="region of interest" description="Disordered" evidence="13">
    <location>
        <begin position="434"/>
        <end position="458"/>
    </location>
</feature>
<dbReference type="InterPro" id="IPR023834">
    <property type="entry name" value="T7SS_pept_S8A_mycosin"/>
</dbReference>
<comment type="subcellular location">
    <subcellularLocation>
        <location evidence="1">Cell membrane</location>
        <topology evidence="1">Single-pass membrane protein</topology>
    </subcellularLocation>
</comment>